<evidence type="ECO:0000313" key="7">
    <source>
        <dbReference type="EMBL" id="SPM46419.1"/>
    </source>
</evidence>
<name>A0A2R8F549_ORITS</name>
<evidence type="ECO:0000256" key="5">
    <source>
        <dbReference type="SAM" id="Coils"/>
    </source>
</evidence>
<evidence type="ECO:0000256" key="3">
    <source>
        <dbReference type="ARBA" id="ARBA00022692"/>
    </source>
</evidence>
<dbReference type="Gene3D" id="2.40.128.130">
    <property type="entry name" value="Autotransporter beta-domain"/>
    <property type="match status" value="1"/>
</dbReference>
<gene>
    <name evidence="7" type="primary">ScaC</name>
    <name evidence="7" type="ORF">FPW1038_00812</name>
</gene>
<keyword evidence="5" id="KW-0175">Coiled coil</keyword>
<evidence type="ECO:0000256" key="2">
    <source>
        <dbReference type="ARBA" id="ARBA00022452"/>
    </source>
</evidence>
<feature type="domain" description="Autotransporter" evidence="6">
    <location>
        <begin position="275"/>
        <end position="510"/>
    </location>
</feature>
<keyword evidence="2" id="KW-0472">Membrane</keyword>
<keyword evidence="3" id="KW-0812">Transmembrane</keyword>
<keyword evidence="4" id="KW-0998">Cell outer membrane</keyword>
<dbReference type="NCBIfam" id="TIGR01414">
    <property type="entry name" value="autotrans_barl"/>
    <property type="match status" value="1"/>
</dbReference>
<organism evidence="7 8">
    <name type="scientific">Orientia tsutsugamushi</name>
    <name type="common">Rickettsia tsutsugamushi</name>
    <dbReference type="NCBI Taxonomy" id="784"/>
    <lineage>
        <taxon>Bacteria</taxon>
        <taxon>Pseudomonadati</taxon>
        <taxon>Pseudomonadota</taxon>
        <taxon>Alphaproteobacteria</taxon>
        <taxon>Rickettsiales</taxon>
        <taxon>Rickettsiaceae</taxon>
        <taxon>Rickettsieae</taxon>
        <taxon>Orientia</taxon>
    </lineage>
</organism>
<sequence>MCQSNLSFQIFMHHLVKALLIFLITVFTIYAAKSITPEKGKYPQAEDIHKEDEEDEEEIADNDLLNVVSNMNLDISNMGEAREGLRKDIAEVSKLLCMLEQSTASSKNLTMRLQQSDTRENEQSNHIRLLITEIESINKENDYLQQKNNQLKIKLQQLEVKLEQALAKNTDLRQVVPKTQAEIDNLWKQNEQLKIQIQQLQAKLQNLISLQNKDSNSALISCVKLNYISDVKYIALANIVIVKALAGTFTDKLSKSNLIKKHCHITSSGSNIDKYWNVWVEPSFINTYQQEYGKIQKHSSIVNGILVGVNKYLNDRIAIGIIASYLKLDAQYDSNILKKTKCRVYSLYLGSRYYFQKNLFTQGIIGFANYDGKNKYKHIYKQLSAKIDNISYYSNLMIGYHFTNRRQLNLEPSISISCIYFDMKSYKPSNDKILESIIGATIKYPIIYNISNATEIVTELSGFINYNILDNYDYMYKTYYQLGAKININYDMIRLAISYNAYLTEKYIAHAGTIHIGTNF</sequence>
<dbReference type="InterPro" id="IPR005546">
    <property type="entry name" value="Autotransporte_beta"/>
</dbReference>
<dbReference type="InterPro" id="IPR006315">
    <property type="entry name" value="OM_autotransptr_brl_dom"/>
</dbReference>
<proteinExistence type="predicted"/>
<dbReference type="SUPFAM" id="SSF103515">
    <property type="entry name" value="Autotransporter"/>
    <property type="match status" value="1"/>
</dbReference>
<protein>
    <submittedName>
        <fullName evidence="7">ScaC autotransporter protein</fullName>
    </submittedName>
</protein>
<dbReference type="Proteomes" id="UP000244889">
    <property type="component" value="Unassembled WGS sequence"/>
</dbReference>
<dbReference type="SMART" id="SM00869">
    <property type="entry name" value="Autotransporter"/>
    <property type="match status" value="1"/>
</dbReference>
<dbReference type="Pfam" id="PF03797">
    <property type="entry name" value="Autotransporter"/>
    <property type="match status" value="1"/>
</dbReference>
<dbReference type="InterPro" id="IPR036709">
    <property type="entry name" value="Autotransporte_beta_dom_sf"/>
</dbReference>
<evidence type="ECO:0000256" key="4">
    <source>
        <dbReference type="ARBA" id="ARBA00023237"/>
    </source>
</evidence>
<evidence type="ECO:0000313" key="8">
    <source>
        <dbReference type="Proteomes" id="UP000244889"/>
    </source>
</evidence>
<dbReference type="EMBL" id="OOHR01000024">
    <property type="protein sequence ID" value="SPM46419.1"/>
    <property type="molecule type" value="Genomic_DNA"/>
</dbReference>
<dbReference type="GO" id="GO:0009279">
    <property type="term" value="C:cell outer membrane"/>
    <property type="evidence" value="ECO:0007669"/>
    <property type="project" value="UniProtKB-SubCell"/>
</dbReference>
<evidence type="ECO:0000259" key="6">
    <source>
        <dbReference type="SMART" id="SM00869"/>
    </source>
</evidence>
<evidence type="ECO:0000256" key="1">
    <source>
        <dbReference type="ARBA" id="ARBA00004442"/>
    </source>
</evidence>
<keyword evidence="2" id="KW-1134">Transmembrane beta strand</keyword>
<reference evidence="8" key="1">
    <citation type="submission" date="2018-03" db="EMBL/GenBank/DDBJ databases">
        <authorList>
            <person name="Batty M. E."/>
            <person name="Batty M E."/>
        </authorList>
    </citation>
    <scope>NUCLEOTIDE SEQUENCE [LARGE SCALE GENOMIC DNA]</scope>
</reference>
<comment type="subcellular location">
    <subcellularLocation>
        <location evidence="1">Cell outer membrane</location>
    </subcellularLocation>
</comment>
<dbReference type="AlphaFoldDB" id="A0A2R8F549"/>
<accession>A0A2R8F549</accession>
<feature type="coiled-coil region" evidence="5">
    <location>
        <begin position="127"/>
        <end position="210"/>
    </location>
</feature>